<dbReference type="AlphaFoldDB" id="A0A0N5CXS3"/>
<dbReference type="InterPro" id="IPR050687">
    <property type="entry name" value="Dynein_IC"/>
</dbReference>
<gene>
    <name evidence="7" type="ORF">TCLT_LOCUS5202</name>
</gene>
<keyword evidence="8" id="KW-1185">Reference proteome</keyword>
<evidence type="ECO:0000313" key="7">
    <source>
        <dbReference type="EMBL" id="VDN02414.1"/>
    </source>
</evidence>
<keyword evidence="6" id="KW-0175">Coiled coil</keyword>
<dbReference type="PANTHER" id="PTHR12442">
    <property type="entry name" value="DYNEIN INTERMEDIATE CHAIN"/>
    <property type="match status" value="1"/>
</dbReference>
<evidence type="ECO:0000256" key="3">
    <source>
        <dbReference type="ARBA" id="ARBA00022574"/>
    </source>
</evidence>
<dbReference type="GO" id="GO:0010970">
    <property type="term" value="P:transport along microtubule"/>
    <property type="evidence" value="ECO:0007669"/>
    <property type="project" value="TreeGrafter"/>
</dbReference>
<dbReference type="PANTHER" id="PTHR12442:SF22">
    <property type="entry name" value="CYTOPLASMIC DYNEIN 1 INTERMEDIATE CHAIN-RELATED"/>
    <property type="match status" value="1"/>
</dbReference>
<dbReference type="SUPFAM" id="SSF50978">
    <property type="entry name" value="WD40 repeat-like"/>
    <property type="match status" value="1"/>
</dbReference>
<evidence type="ECO:0000256" key="1">
    <source>
        <dbReference type="ARBA" id="ARBA00004496"/>
    </source>
</evidence>
<dbReference type="InterPro" id="IPR036322">
    <property type="entry name" value="WD40_repeat_dom_sf"/>
</dbReference>
<dbReference type="InterPro" id="IPR001680">
    <property type="entry name" value="WD40_rpt"/>
</dbReference>
<dbReference type="GO" id="GO:0045503">
    <property type="term" value="F:dynein light chain binding"/>
    <property type="evidence" value="ECO:0007669"/>
    <property type="project" value="TreeGrafter"/>
</dbReference>
<protein>
    <submittedName>
        <fullName evidence="9">WD_REPEATS_REGION domain-containing protein</fullName>
    </submittedName>
</protein>
<evidence type="ECO:0000256" key="2">
    <source>
        <dbReference type="ARBA" id="ARBA00022490"/>
    </source>
</evidence>
<evidence type="ECO:0000313" key="9">
    <source>
        <dbReference type="WBParaSite" id="TCLT_0000521301-mRNA-1"/>
    </source>
</evidence>
<dbReference type="Pfam" id="PF00400">
    <property type="entry name" value="WD40"/>
    <property type="match status" value="2"/>
</dbReference>
<evidence type="ECO:0000256" key="5">
    <source>
        <dbReference type="PROSITE-ProRule" id="PRU00221"/>
    </source>
</evidence>
<dbReference type="Proteomes" id="UP000276776">
    <property type="component" value="Unassembled WGS sequence"/>
</dbReference>
<sequence>MATAEERKLELERKKQKLAEIREEKRRREEERRRNLLKNTNLENGTGVELPKIFSQKDLDELLQPLGIPAQPQIERSTSSNNVDFPTVEGVGIGERYSSLSTSQKLSVCEAQVISVPPRDAASYCKTTQTDDDRVSAGEFSLGSQEFDYDEEMTMLDKHLEINFDESPTREIASILPNFNFGVRQQQEPGEEKKQDEPKIPDLSEGEKLQILSSYKFQQFFDYSSRVMERQLAEEVDFFIDYSRDEATDKKADNGEKLVFSRKFVDERWSAGRAVTGIDHCVQHPELFAVSYDQNHDSPLDPVGVVQVWSCRFKKPTAEYTFYCQSLITSVAFAKFHPNLIMGGCYSGQICMWDNRLNKKTPVNKSPLSSQAHTHPVLSMAVVGSQNAHNLISISTDGRLCSWSVDNLNQPIDVIDLAWKQKQVTCTCMSFCLDDANNFVVGSEEGNLYTAGRHGNKGGINEGYENHIGPITGVDTHKASGVIDLSHLFLSCSLDWTVKLWSTKETRPICSFEKHGNYVTDVVWSPVHPAVFTSADASGNVFLWNLNEDTEAPVSHLQMEGSVGVRKMKWMQNGQQLIVGDEKGNLYVYDVHESLTDCRPDEWSKLSRTLRDIKHASDEADELLEAMNGYNTTSIGVSSMTNTAVSVSGLSPRQQW</sequence>
<dbReference type="GO" id="GO:0045504">
    <property type="term" value="F:dynein heavy chain binding"/>
    <property type="evidence" value="ECO:0007669"/>
    <property type="project" value="TreeGrafter"/>
</dbReference>
<keyword evidence="2" id="KW-0963">Cytoplasm</keyword>
<proteinExistence type="predicted"/>
<feature type="repeat" description="WD" evidence="5">
    <location>
        <begin position="512"/>
        <end position="554"/>
    </location>
</feature>
<evidence type="ECO:0000313" key="8">
    <source>
        <dbReference type="Proteomes" id="UP000276776"/>
    </source>
</evidence>
<evidence type="ECO:0000256" key="6">
    <source>
        <dbReference type="SAM" id="Coils"/>
    </source>
</evidence>
<organism evidence="9">
    <name type="scientific">Thelazia callipaeda</name>
    <name type="common">Oriental eyeworm</name>
    <name type="synonym">Parasitic nematode</name>
    <dbReference type="NCBI Taxonomy" id="103827"/>
    <lineage>
        <taxon>Eukaryota</taxon>
        <taxon>Metazoa</taxon>
        <taxon>Ecdysozoa</taxon>
        <taxon>Nematoda</taxon>
        <taxon>Chromadorea</taxon>
        <taxon>Rhabditida</taxon>
        <taxon>Spirurina</taxon>
        <taxon>Spiruromorpha</taxon>
        <taxon>Thelazioidea</taxon>
        <taxon>Thelaziidae</taxon>
        <taxon>Thelazia</taxon>
    </lineage>
</organism>
<reference evidence="7 8" key="2">
    <citation type="submission" date="2018-11" db="EMBL/GenBank/DDBJ databases">
        <authorList>
            <consortium name="Pathogen Informatics"/>
        </authorList>
    </citation>
    <scope>NUCLEOTIDE SEQUENCE [LARGE SCALE GENOMIC DNA]</scope>
</reference>
<evidence type="ECO:0000256" key="4">
    <source>
        <dbReference type="ARBA" id="ARBA00022737"/>
    </source>
</evidence>
<reference evidence="9" key="1">
    <citation type="submission" date="2017-02" db="UniProtKB">
        <authorList>
            <consortium name="WormBaseParasite"/>
        </authorList>
    </citation>
    <scope>IDENTIFICATION</scope>
</reference>
<dbReference type="STRING" id="103827.A0A0N5CXS3"/>
<accession>A0A0N5CXS3</accession>
<dbReference type="OrthoDB" id="4189at2759"/>
<dbReference type="PROSITE" id="PS50082">
    <property type="entry name" value="WD_REPEATS_2"/>
    <property type="match status" value="1"/>
</dbReference>
<keyword evidence="3 5" id="KW-0853">WD repeat</keyword>
<feature type="coiled-coil region" evidence="6">
    <location>
        <begin position="1"/>
        <end position="39"/>
    </location>
</feature>
<dbReference type="Gene3D" id="2.130.10.10">
    <property type="entry name" value="YVTN repeat-like/Quinoprotein amine dehydrogenase"/>
    <property type="match status" value="2"/>
</dbReference>
<comment type="subcellular location">
    <subcellularLocation>
        <location evidence="1">Cytoplasm</location>
    </subcellularLocation>
</comment>
<keyword evidence="4" id="KW-0677">Repeat</keyword>
<dbReference type="InterPro" id="IPR015943">
    <property type="entry name" value="WD40/YVTN_repeat-like_dom_sf"/>
</dbReference>
<dbReference type="EMBL" id="UYYF01004325">
    <property type="protein sequence ID" value="VDN02414.1"/>
    <property type="molecule type" value="Genomic_DNA"/>
</dbReference>
<dbReference type="OMA" id="MHDRPEY"/>
<dbReference type="WBParaSite" id="TCLT_0000521301-mRNA-1">
    <property type="protein sequence ID" value="TCLT_0000521301-mRNA-1"/>
    <property type="gene ID" value="TCLT_0000521301"/>
</dbReference>
<dbReference type="GO" id="GO:0005737">
    <property type="term" value="C:cytoplasm"/>
    <property type="evidence" value="ECO:0007669"/>
    <property type="project" value="UniProtKB-SubCell"/>
</dbReference>
<dbReference type="SMART" id="SM00320">
    <property type="entry name" value="WD40"/>
    <property type="match status" value="5"/>
</dbReference>
<name>A0A0N5CXS3_THECL</name>
<dbReference type="GO" id="GO:0005868">
    <property type="term" value="C:cytoplasmic dynein complex"/>
    <property type="evidence" value="ECO:0007669"/>
    <property type="project" value="TreeGrafter"/>
</dbReference>